<dbReference type="AlphaFoldDB" id="A0A2T1HLU1"/>
<reference evidence="2" key="1">
    <citation type="submission" date="2018-03" db="EMBL/GenBank/DDBJ databases">
        <authorList>
            <person name="Sun L."/>
            <person name="Liu H."/>
            <person name="Chen W."/>
            <person name="Huang K."/>
            <person name="Liu W."/>
            <person name="Gao X."/>
        </authorList>
    </citation>
    <scope>NUCLEOTIDE SEQUENCE [LARGE SCALE GENOMIC DNA]</scope>
    <source>
        <strain evidence="2">SH9</strain>
    </source>
</reference>
<sequence length="215" mass="21666">MAVMACAAAVSLAGPLRANEGPKGLVTSASASSLEPFRSGLAANMRNCAAGLTEGRRAAAMAALNRARHLALAATTVDSLGLQTADAFRQAYDAIKKARALVQDGRPERAAEVLAQAAAGLDKAPMGQPASFRAADALSGALGQTAVNASGETLGTLKGLHADKDHLVADLRVGGVLGLGAKTISLDADQVLLGRPYVALATKAGPTDLKNNSSK</sequence>
<evidence type="ECO:0000313" key="1">
    <source>
        <dbReference type="EMBL" id="PSC02617.1"/>
    </source>
</evidence>
<keyword evidence="2" id="KW-1185">Reference proteome</keyword>
<protein>
    <recommendedName>
        <fullName evidence="3">PRC-barrel domain-containing protein</fullName>
    </recommendedName>
</protein>
<dbReference type="Proteomes" id="UP000239772">
    <property type="component" value="Unassembled WGS sequence"/>
</dbReference>
<organism evidence="1 2">
    <name type="scientific">Alsobacter soli</name>
    <dbReference type="NCBI Taxonomy" id="2109933"/>
    <lineage>
        <taxon>Bacteria</taxon>
        <taxon>Pseudomonadati</taxon>
        <taxon>Pseudomonadota</taxon>
        <taxon>Alphaproteobacteria</taxon>
        <taxon>Hyphomicrobiales</taxon>
        <taxon>Alsobacteraceae</taxon>
        <taxon>Alsobacter</taxon>
    </lineage>
</organism>
<accession>A0A2T1HLU1</accession>
<comment type="caution">
    <text evidence="1">The sequence shown here is derived from an EMBL/GenBank/DDBJ whole genome shotgun (WGS) entry which is preliminary data.</text>
</comment>
<proteinExistence type="predicted"/>
<gene>
    <name evidence="1" type="ORF">SLNSH_23070</name>
</gene>
<name>A0A2T1HLU1_9HYPH</name>
<dbReference type="EMBL" id="PVZS01000045">
    <property type="protein sequence ID" value="PSC02617.1"/>
    <property type="molecule type" value="Genomic_DNA"/>
</dbReference>
<evidence type="ECO:0000313" key="2">
    <source>
        <dbReference type="Proteomes" id="UP000239772"/>
    </source>
</evidence>
<evidence type="ECO:0008006" key="3">
    <source>
        <dbReference type="Google" id="ProtNLM"/>
    </source>
</evidence>